<keyword evidence="3" id="KW-1185">Reference proteome</keyword>
<evidence type="ECO:0000256" key="1">
    <source>
        <dbReference type="SAM" id="SignalP"/>
    </source>
</evidence>
<evidence type="ECO:0000313" key="2">
    <source>
        <dbReference type="EMBL" id="KAF7346695.1"/>
    </source>
</evidence>
<sequence length="178" mass="18722">MFSKLLAFGLGALAVVRAAPSLSFQTQYLSCSVNLDGSVATVKSFDALEPGKYTIWNDGLHPPGPLYAYSPDSLLMAGPASVSPTIWSITPSGNPGSNQYTITASNIGTKVSKGMIVSTTGQSDSFTISPAGEGRFTIQVPNEDEVWSVYSAGVASASNVFLQPEMGEIDSRWTFVAV</sequence>
<dbReference type="InterPro" id="IPR035992">
    <property type="entry name" value="Ricin_B-like_lectins"/>
</dbReference>
<dbReference type="OrthoDB" id="2972047at2759"/>
<comment type="caution">
    <text evidence="2">The sequence shown here is derived from an EMBL/GenBank/DDBJ whole genome shotgun (WGS) entry which is preliminary data.</text>
</comment>
<protein>
    <submittedName>
        <fullName evidence="2">Uncharacterized protein</fullName>
    </submittedName>
</protein>
<evidence type="ECO:0000313" key="3">
    <source>
        <dbReference type="Proteomes" id="UP000623467"/>
    </source>
</evidence>
<keyword evidence="1" id="KW-0732">Signal</keyword>
<dbReference type="AlphaFoldDB" id="A0A8H6XRH2"/>
<dbReference type="SUPFAM" id="SSF50370">
    <property type="entry name" value="Ricin B-like lectins"/>
    <property type="match status" value="1"/>
</dbReference>
<feature type="chain" id="PRO_5034171303" evidence="1">
    <location>
        <begin position="19"/>
        <end position="178"/>
    </location>
</feature>
<dbReference type="EMBL" id="JACAZH010000018">
    <property type="protein sequence ID" value="KAF7346695.1"/>
    <property type="molecule type" value="Genomic_DNA"/>
</dbReference>
<organism evidence="2 3">
    <name type="scientific">Mycena sanguinolenta</name>
    <dbReference type="NCBI Taxonomy" id="230812"/>
    <lineage>
        <taxon>Eukaryota</taxon>
        <taxon>Fungi</taxon>
        <taxon>Dikarya</taxon>
        <taxon>Basidiomycota</taxon>
        <taxon>Agaricomycotina</taxon>
        <taxon>Agaricomycetes</taxon>
        <taxon>Agaricomycetidae</taxon>
        <taxon>Agaricales</taxon>
        <taxon>Marasmiineae</taxon>
        <taxon>Mycenaceae</taxon>
        <taxon>Mycena</taxon>
    </lineage>
</organism>
<reference evidence="2" key="1">
    <citation type="submission" date="2020-05" db="EMBL/GenBank/DDBJ databases">
        <title>Mycena genomes resolve the evolution of fungal bioluminescence.</title>
        <authorList>
            <person name="Tsai I.J."/>
        </authorList>
    </citation>
    <scope>NUCLEOTIDE SEQUENCE</scope>
    <source>
        <strain evidence="2">160909Yilan</strain>
    </source>
</reference>
<feature type="signal peptide" evidence="1">
    <location>
        <begin position="1"/>
        <end position="18"/>
    </location>
</feature>
<proteinExistence type="predicted"/>
<dbReference type="Proteomes" id="UP000623467">
    <property type="component" value="Unassembled WGS sequence"/>
</dbReference>
<accession>A0A8H6XRH2</accession>
<name>A0A8H6XRH2_9AGAR</name>
<gene>
    <name evidence="2" type="ORF">MSAN_01807300</name>
</gene>